<dbReference type="Pfam" id="PF04343">
    <property type="entry name" value="DUF488"/>
    <property type="match status" value="1"/>
</dbReference>
<dbReference type="PANTHER" id="PTHR39337:SF1">
    <property type="entry name" value="BLR5642 PROTEIN"/>
    <property type="match status" value="1"/>
</dbReference>
<sequence length="180" mass="20029">MTRDLWTIGHGTSTQADFLATLHAADIDLIADVRAHPGSRRNPQFSRDTMPTWLVDAGIAYRHLEALGGRRPRNPDVDPTTNGAWQNQSFHNYADYALTDDFTTGLAELRNLSDDHRVAVMCSESVPWRCHRLLISNAIVARGDRVWHLIGDADPKPHALGQWGATPVLHNDDTITYPAS</sequence>
<reference evidence="1" key="2">
    <citation type="submission" date="2021-09" db="EMBL/GenBank/DDBJ databases">
        <authorList>
            <person name="Gilroy R."/>
        </authorList>
    </citation>
    <scope>NUCLEOTIDE SEQUENCE</scope>
    <source>
        <strain evidence="1">ChiGjej3B3-7470</strain>
    </source>
</reference>
<evidence type="ECO:0000313" key="2">
    <source>
        <dbReference type="Proteomes" id="UP000712713"/>
    </source>
</evidence>
<proteinExistence type="predicted"/>
<comment type="caution">
    <text evidence="1">The sequence shown here is derived from an EMBL/GenBank/DDBJ whole genome shotgun (WGS) entry which is preliminary data.</text>
</comment>
<dbReference type="InterPro" id="IPR014519">
    <property type="entry name" value="UCP024492"/>
</dbReference>
<gene>
    <name evidence="1" type="ORF">K8V15_03920</name>
</gene>
<dbReference type="InterPro" id="IPR007438">
    <property type="entry name" value="DUF488"/>
</dbReference>
<dbReference type="PANTHER" id="PTHR39337">
    <property type="entry name" value="BLR5642 PROTEIN"/>
    <property type="match status" value="1"/>
</dbReference>
<dbReference type="AlphaFoldDB" id="A0A921ENW4"/>
<protein>
    <submittedName>
        <fullName evidence="1">DUF488 domain-containing protein</fullName>
    </submittedName>
</protein>
<dbReference type="EMBL" id="DYZF01000092">
    <property type="protein sequence ID" value="HJE51116.1"/>
    <property type="molecule type" value="Genomic_DNA"/>
</dbReference>
<dbReference type="Proteomes" id="UP000712713">
    <property type="component" value="Unassembled WGS sequence"/>
</dbReference>
<accession>A0A921ENW4</accession>
<organism evidence="1 2">
    <name type="scientific">Tessaracoccus flavescens</name>
    <dbReference type="NCBI Taxonomy" id="399497"/>
    <lineage>
        <taxon>Bacteria</taxon>
        <taxon>Bacillati</taxon>
        <taxon>Actinomycetota</taxon>
        <taxon>Actinomycetes</taxon>
        <taxon>Propionibacteriales</taxon>
        <taxon>Propionibacteriaceae</taxon>
        <taxon>Tessaracoccus</taxon>
    </lineage>
</organism>
<reference evidence="1" key="1">
    <citation type="journal article" date="2021" name="PeerJ">
        <title>Extensive microbial diversity within the chicken gut microbiome revealed by metagenomics and culture.</title>
        <authorList>
            <person name="Gilroy R."/>
            <person name="Ravi A."/>
            <person name="Getino M."/>
            <person name="Pursley I."/>
            <person name="Horton D.L."/>
            <person name="Alikhan N.F."/>
            <person name="Baker D."/>
            <person name="Gharbi K."/>
            <person name="Hall N."/>
            <person name="Watson M."/>
            <person name="Adriaenssens E.M."/>
            <person name="Foster-Nyarko E."/>
            <person name="Jarju S."/>
            <person name="Secka A."/>
            <person name="Antonio M."/>
            <person name="Oren A."/>
            <person name="Chaudhuri R.R."/>
            <person name="La Ragione R."/>
            <person name="Hildebrand F."/>
            <person name="Pallen M.J."/>
        </authorList>
    </citation>
    <scope>NUCLEOTIDE SEQUENCE</scope>
    <source>
        <strain evidence="1">ChiGjej3B3-7470</strain>
    </source>
</reference>
<name>A0A921ENW4_9ACTN</name>
<dbReference type="PIRSF" id="PIRSF024492">
    <property type="entry name" value="UCP024492"/>
    <property type="match status" value="1"/>
</dbReference>
<evidence type="ECO:0000313" key="1">
    <source>
        <dbReference type="EMBL" id="HJE51116.1"/>
    </source>
</evidence>